<name>A0ABU1XYH8_9GAMM</name>
<evidence type="ECO:0000313" key="3">
    <source>
        <dbReference type="Proteomes" id="UP001256588"/>
    </source>
</evidence>
<proteinExistence type="predicted"/>
<gene>
    <name evidence="2" type="ORF">J2W68_001834</name>
</gene>
<reference evidence="2 3" key="1">
    <citation type="submission" date="2023-07" db="EMBL/GenBank/DDBJ databases">
        <title>Sorghum-associated microbial communities from plants grown in Nebraska, USA.</title>
        <authorList>
            <person name="Schachtman D."/>
        </authorList>
    </citation>
    <scope>NUCLEOTIDE SEQUENCE [LARGE SCALE GENOMIC DNA]</scope>
    <source>
        <strain evidence="2 3">4099</strain>
    </source>
</reference>
<keyword evidence="3" id="KW-1185">Reference proteome</keyword>
<dbReference type="Proteomes" id="UP001256588">
    <property type="component" value="Unassembled WGS sequence"/>
</dbReference>
<accession>A0ABU1XYH8</accession>
<feature type="compositionally biased region" description="Polar residues" evidence="1">
    <location>
        <begin position="81"/>
        <end position="93"/>
    </location>
</feature>
<comment type="caution">
    <text evidence="2">The sequence shown here is derived from an EMBL/GenBank/DDBJ whole genome shotgun (WGS) entry which is preliminary data.</text>
</comment>
<feature type="region of interest" description="Disordered" evidence="1">
    <location>
        <begin position="1"/>
        <end position="93"/>
    </location>
</feature>
<feature type="compositionally biased region" description="Polar residues" evidence="1">
    <location>
        <begin position="1"/>
        <end position="17"/>
    </location>
</feature>
<dbReference type="RefSeq" id="WP_310234840.1">
    <property type="nucleotide sequence ID" value="NZ_JAVDWO010000006.1"/>
</dbReference>
<evidence type="ECO:0000256" key="1">
    <source>
        <dbReference type="SAM" id="MobiDB-lite"/>
    </source>
</evidence>
<feature type="compositionally biased region" description="Basic and acidic residues" evidence="1">
    <location>
        <begin position="55"/>
        <end position="72"/>
    </location>
</feature>
<evidence type="ECO:0000313" key="2">
    <source>
        <dbReference type="EMBL" id="MDR7193106.1"/>
    </source>
</evidence>
<organism evidence="2 3">
    <name type="scientific">Luteimonas terrae</name>
    <dbReference type="NCBI Taxonomy" id="1530191"/>
    <lineage>
        <taxon>Bacteria</taxon>
        <taxon>Pseudomonadati</taxon>
        <taxon>Pseudomonadota</taxon>
        <taxon>Gammaproteobacteria</taxon>
        <taxon>Lysobacterales</taxon>
        <taxon>Lysobacteraceae</taxon>
        <taxon>Luteimonas</taxon>
    </lineage>
</organism>
<dbReference type="EMBL" id="JAVDWO010000006">
    <property type="protein sequence ID" value="MDR7193106.1"/>
    <property type="molecule type" value="Genomic_DNA"/>
</dbReference>
<protein>
    <submittedName>
        <fullName evidence="2">Uncharacterized protein</fullName>
    </submittedName>
</protein>
<sequence length="93" mass="9734">MTSKTTKSATAPDQAQQADHVAVNDRKASRGDDYADDNNRSAEGNDAALISGPSFERRVHADGTVEEVPREVDGDDADSDAAQTSGSNTPGRS</sequence>
<feature type="compositionally biased region" description="Basic and acidic residues" evidence="1">
    <location>
        <begin position="22"/>
        <end position="40"/>
    </location>
</feature>